<organism evidence="4 5">
    <name type="scientific">Rhodohalobacter barkolensis</name>
    <dbReference type="NCBI Taxonomy" id="2053187"/>
    <lineage>
        <taxon>Bacteria</taxon>
        <taxon>Pseudomonadati</taxon>
        <taxon>Balneolota</taxon>
        <taxon>Balneolia</taxon>
        <taxon>Balneolales</taxon>
        <taxon>Balneolaceae</taxon>
        <taxon>Rhodohalobacter</taxon>
    </lineage>
</organism>
<dbReference type="OrthoDB" id="1112780at2"/>
<evidence type="ECO:0000256" key="2">
    <source>
        <dbReference type="ARBA" id="ARBA00012438"/>
    </source>
</evidence>
<sequence>MGTAGSGLGLSITNNIIIAHGGTMDVKNLPGKGSTFTIYVEKHGQDGF</sequence>
<dbReference type="InterPro" id="IPR036890">
    <property type="entry name" value="HATPase_C_sf"/>
</dbReference>
<evidence type="ECO:0000313" key="4">
    <source>
        <dbReference type="EMBL" id="PKD43340.1"/>
    </source>
</evidence>
<dbReference type="InterPro" id="IPR004358">
    <property type="entry name" value="Sig_transdc_His_kin-like_C"/>
</dbReference>
<feature type="domain" description="Histidine kinase/HSP90-like ATPase" evidence="3">
    <location>
        <begin position="3"/>
        <end position="41"/>
    </location>
</feature>
<protein>
    <recommendedName>
        <fullName evidence="2">histidine kinase</fullName>
        <ecNumber evidence="2">2.7.13.3</ecNumber>
    </recommendedName>
</protein>
<dbReference type="EC" id="2.7.13.3" evidence="2"/>
<dbReference type="AlphaFoldDB" id="A0A2N0VGN6"/>
<dbReference type="PRINTS" id="PR00344">
    <property type="entry name" value="BCTRLSENSOR"/>
</dbReference>
<accession>A0A2N0VGN6</accession>
<dbReference type="Pfam" id="PF02518">
    <property type="entry name" value="HATPase_c"/>
    <property type="match status" value="1"/>
</dbReference>
<evidence type="ECO:0000313" key="5">
    <source>
        <dbReference type="Proteomes" id="UP000233398"/>
    </source>
</evidence>
<name>A0A2N0VGN6_9BACT</name>
<dbReference type="GO" id="GO:0004673">
    <property type="term" value="F:protein histidine kinase activity"/>
    <property type="evidence" value="ECO:0007669"/>
    <property type="project" value="UniProtKB-EC"/>
</dbReference>
<dbReference type="EMBL" id="PISP01000003">
    <property type="protein sequence ID" value="PKD43340.1"/>
    <property type="molecule type" value="Genomic_DNA"/>
</dbReference>
<comment type="caution">
    <text evidence="4">The sequence shown here is derived from an EMBL/GenBank/DDBJ whole genome shotgun (WGS) entry which is preliminary data.</text>
</comment>
<evidence type="ECO:0000256" key="1">
    <source>
        <dbReference type="ARBA" id="ARBA00000085"/>
    </source>
</evidence>
<comment type="catalytic activity">
    <reaction evidence="1">
        <text>ATP + protein L-histidine = ADP + protein N-phospho-L-histidine.</text>
        <dbReference type="EC" id="2.7.13.3"/>
    </reaction>
</comment>
<dbReference type="Gene3D" id="3.30.565.10">
    <property type="entry name" value="Histidine kinase-like ATPase, C-terminal domain"/>
    <property type="match status" value="1"/>
</dbReference>
<dbReference type="InterPro" id="IPR003594">
    <property type="entry name" value="HATPase_dom"/>
</dbReference>
<dbReference type="Proteomes" id="UP000233398">
    <property type="component" value="Unassembled WGS sequence"/>
</dbReference>
<reference evidence="4 5" key="1">
    <citation type="submission" date="2017-11" db="EMBL/GenBank/DDBJ databases">
        <title>Rhodohalobacter 15182 sp. nov., isolated from a salt lake.</title>
        <authorList>
            <person name="Han S."/>
        </authorList>
    </citation>
    <scope>NUCLEOTIDE SEQUENCE [LARGE SCALE GENOMIC DNA]</scope>
    <source>
        <strain evidence="4 5">15182</strain>
    </source>
</reference>
<keyword evidence="5" id="KW-1185">Reference proteome</keyword>
<proteinExistence type="predicted"/>
<gene>
    <name evidence="4" type="ORF">CWD77_12075</name>
</gene>
<dbReference type="SUPFAM" id="SSF55874">
    <property type="entry name" value="ATPase domain of HSP90 chaperone/DNA topoisomerase II/histidine kinase"/>
    <property type="match status" value="1"/>
</dbReference>
<evidence type="ECO:0000259" key="3">
    <source>
        <dbReference type="Pfam" id="PF02518"/>
    </source>
</evidence>